<evidence type="ECO:0000256" key="1">
    <source>
        <dbReference type="ARBA" id="ARBA00005234"/>
    </source>
</evidence>
<dbReference type="PANTHER" id="PTHR34718">
    <property type="entry name" value="PHD-TYPE DOMAIN-CONTAINING PROTEIN"/>
    <property type="match status" value="1"/>
</dbReference>
<comment type="similarity">
    <text evidence="1">Belongs to the peptidase C48 family.</text>
</comment>
<sequence length="642" mass="75531">MSVMVKDILMPADKDIIDRGDWLTDVHMDYFQRLLASCSDYRPVETWRIQLLNTIQPVWTLGFYNRKNIFIYDSLNNKMLHKQHELFLKKLFPTYEFDKNPVKFPKVQCQPNCNDCGVFAIAFATSLLFNLKPDKVTYDHKLMRSHLIKIFETNIIVHFPQDPQYVAQKVLPIAVIRAREAEAVRKRIMRQYQIKEQKLNQLARRYGQNLENKRAKRRWQYKQNLEYNRKKSEVCLSLDTKCETIDEKLCALCGKSRHTASSENYFIDSTYHNISLPQHLITNVEGQITNVLPVIEAKAKKAWLRDDNLCKIDPFLINCYEKVLQTISICTFKKIPELLQKIHKCTIKTNSNTKLGHTHSCYIDTTLCKAMFLPIYLLSPHFPKVRNINRLIYQLTNFYRKMLDLEKALTSADLEILNEIITLAEEKAKHMYRHEQTCISLSEKEIFSEFKNAFKAYTKRCMDTPRYACVSCERLCYKKNVSQFNKFKVQMAESPFIKDLMAYIEKHDIQPEYICDYCQRKFRDGVLPGYSVLNNLFAHNVPDEIASLKQYEKMLIQRAKAFQTIVKMGTVINKKLPQRQMVQKAKGRTFHLPLPLQETLNKLCKNTDPINKNHEIILVRGVPTNSKIIWEDIVDKKKYIML</sequence>
<dbReference type="AlphaFoldDB" id="A0A151IZF5"/>
<evidence type="ECO:0000259" key="5">
    <source>
        <dbReference type="PROSITE" id="PS50600"/>
    </source>
</evidence>
<reference evidence="6 7" key="1">
    <citation type="submission" date="2015-09" db="EMBL/GenBank/DDBJ databases">
        <title>Trachymyrmex cornetzi WGS genome.</title>
        <authorList>
            <person name="Nygaard S."/>
            <person name="Hu H."/>
            <person name="Boomsma J."/>
            <person name="Zhang G."/>
        </authorList>
    </citation>
    <scope>NUCLEOTIDE SEQUENCE [LARGE SCALE GENOMIC DNA]</scope>
    <source>
        <strain evidence="6">Tcor2-1</strain>
        <tissue evidence="6">Whole body</tissue>
    </source>
</reference>
<keyword evidence="4" id="KW-0175">Coiled coil</keyword>
<organism evidence="6 7">
    <name type="scientific">Trachymyrmex cornetzi</name>
    <dbReference type="NCBI Taxonomy" id="471704"/>
    <lineage>
        <taxon>Eukaryota</taxon>
        <taxon>Metazoa</taxon>
        <taxon>Ecdysozoa</taxon>
        <taxon>Arthropoda</taxon>
        <taxon>Hexapoda</taxon>
        <taxon>Insecta</taxon>
        <taxon>Pterygota</taxon>
        <taxon>Neoptera</taxon>
        <taxon>Endopterygota</taxon>
        <taxon>Hymenoptera</taxon>
        <taxon>Apocrita</taxon>
        <taxon>Aculeata</taxon>
        <taxon>Formicoidea</taxon>
        <taxon>Formicidae</taxon>
        <taxon>Myrmicinae</taxon>
        <taxon>Trachymyrmex</taxon>
    </lineage>
</organism>
<dbReference type="Gene3D" id="3.40.395.10">
    <property type="entry name" value="Adenoviral Proteinase, Chain A"/>
    <property type="match status" value="1"/>
</dbReference>
<dbReference type="InterPro" id="IPR046700">
    <property type="entry name" value="DUF6570"/>
</dbReference>
<dbReference type="EMBL" id="KQ980701">
    <property type="protein sequence ID" value="KYN14475.1"/>
    <property type="molecule type" value="Genomic_DNA"/>
</dbReference>
<dbReference type="InterPro" id="IPR038765">
    <property type="entry name" value="Papain-like_cys_pep_sf"/>
</dbReference>
<keyword evidence="2" id="KW-0645">Protease</keyword>
<feature type="coiled-coil region" evidence="4">
    <location>
        <begin position="178"/>
        <end position="205"/>
    </location>
</feature>
<dbReference type="Pfam" id="PF20209">
    <property type="entry name" value="DUF6570"/>
    <property type="match status" value="1"/>
</dbReference>
<name>A0A151IZF5_9HYME</name>
<evidence type="ECO:0000256" key="3">
    <source>
        <dbReference type="ARBA" id="ARBA00022801"/>
    </source>
</evidence>
<evidence type="ECO:0000313" key="7">
    <source>
        <dbReference type="Proteomes" id="UP000078492"/>
    </source>
</evidence>
<feature type="domain" description="Ubiquitin-like protease family profile" evidence="5">
    <location>
        <begin position="1"/>
        <end position="127"/>
    </location>
</feature>
<dbReference type="Proteomes" id="UP000078492">
    <property type="component" value="Unassembled WGS sequence"/>
</dbReference>
<evidence type="ECO:0000313" key="6">
    <source>
        <dbReference type="EMBL" id="KYN14475.1"/>
    </source>
</evidence>
<accession>A0A151IZF5</accession>
<protein>
    <recommendedName>
        <fullName evidence="5">Ubiquitin-like protease family profile domain-containing protein</fullName>
    </recommendedName>
</protein>
<dbReference type="GO" id="GO:0008234">
    <property type="term" value="F:cysteine-type peptidase activity"/>
    <property type="evidence" value="ECO:0007669"/>
    <property type="project" value="InterPro"/>
</dbReference>
<gene>
    <name evidence="6" type="ORF">ALC57_13321</name>
</gene>
<evidence type="ECO:0000256" key="4">
    <source>
        <dbReference type="SAM" id="Coils"/>
    </source>
</evidence>
<dbReference type="PANTHER" id="PTHR34718:SF2">
    <property type="entry name" value="PHD-TYPE DOMAIN-CONTAINING PROTEIN"/>
    <property type="match status" value="1"/>
</dbReference>
<keyword evidence="7" id="KW-1185">Reference proteome</keyword>
<dbReference type="SUPFAM" id="SSF54001">
    <property type="entry name" value="Cysteine proteinases"/>
    <property type="match status" value="1"/>
</dbReference>
<proteinExistence type="inferred from homology"/>
<keyword evidence="3" id="KW-0378">Hydrolase</keyword>
<dbReference type="InterPro" id="IPR003653">
    <property type="entry name" value="Peptidase_C48_C"/>
</dbReference>
<dbReference type="GO" id="GO:0006508">
    <property type="term" value="P:proteolysis"/>
    <property type="evidence" value="ECO:0007669"/>
    <property type="project" value="UniProtKB-KW"/>
</dbReference>
<evidence type="ECO:0000256" key="2">
    <source>
        <dbReference type="ARBA" id="ARBA00022670"/>
    </source>
</evidence>
<dbReference type="PROSITE" id="PS50600">
    <property type="entry name" value="ULP_PROTEASE"/>
    <property type="match status" value="1"/>
</dbReference>